<dbReference type="EMBL" id="CP045643">
    <property type="protein sequence ID" value="QFZ74259.1"/>
    <property type="molecule type" value="Genomic_DNA"/>
</dbReference>
<evidence type="ECO:0000313" key="2">
    <source>
        <dbReference type="Proteomes" id="UP000326179"/>
    </source>
</evidence>
<gene>
    <name evidence="1" type="ORF">GFH48_14200</name>
</gene>
<sequence length="192" mass="20312">MKPALLIREGMADTNRAALFKRNVPTWLRRGLSSLAKLGEHVKSRSKFMTVVTAAAAAWTVAVSPASAASAEVDVTESSTGGTALTFSACRVSSYGQGCFAPNGEWFSVEDGKADGHSAVVVWELYKKDSAGNFTVLTRLGTIWNTRGNGTIGYQNKSFPEGLKVKFQLCVGEYADLAVDGGTCTSTVTATT</sequence>
<proteinExistence type="predicted"/>
<name>A0A5Q0LCN1_9ACTN</name>
<dbReference type="Proteomes" id="UP000326179">
    <property type="component" value="Chromosome"/>
</dbReference>
<dbReference type="RefSeq" id="WP_153288592.1">
    <property type="nucleotide sequence ID" value="NZ_CP045643.1"/>
</dbReference>
<protein>
    <submittedName>
        <fullName evidence="1">Uncharacterized protein</fullName>
    </submittedName>
</protein>
<keyword evidence="2" id="KW-1185">Reference proteome</keyword>
<dbReference type="KEGG" id="sfy:GFH48_14200"/>
<reference evidence="1 2" key="1">
    <citation type="submission" date="2019-10" db="EMBL/GenBank/DDBJ databases">
        <title>A novel species.</title>
        <authorList>
            <person name="Gao J."/>
        </authorList>
    </citation>
    <scope>NUCLEOTIDE SEQUENCE [LARGE SCALE GENOMIC DNA]</scope>
    <source>
        <strain evidence="1 2">QMT-28</strain>
    </source>
</reference>
<dbReference type="AlphaFoldDB" id="A0A5Q0LCN1"/>
<accession>A0A5Q0LCN1</accession>
<organism evidence="1 2">
    <name type="scientific">Streptomyces fagopyri</name>
    <dbReference type="NCBI Taxonomy" id="2662397"/>
    <lineage>
        <taxon>Bacteria</taxon>
        <taxon>Bacillati</taxon>
        <taxon>Actinomycetota</taxon>
        <taxon>Actinomycetes</taxon>
        <taxon>Kitasatosporales</taxon>
        <taxon>Streptomycetaceae</taxon>
        <taxon>Streptomyces</taxon>
    </lineage>
</organism>
<evidence type="ECO:0000313" key="1">
    <source>
        <dbReference type="EMBL" id="QFZ74259.1"/>
    </source>
</evidence>